<dbReference type="AlphaFoldDB" id="A0A1T5FFC4"/>
<dbReference type="Pfam" id="PF13376">
    <property type="entry name" value="OmdA"/>
    <property type="match status" value="1"/>
</dbReference>
<dbReference type="EMBL" id="FUYS01000015">
    <property type="protein sequence ID" value="SKB94817.1"/>
    <property type="molecule type" value="Genomic_DNA"/>
</dbReference>
<dbReference type="Proteomes" id="UP000190541">
    <property type="component" value="Unassembled WGS sequence"/>
</dbReference>
<keyword evidence="2" id="KW-1185">Reference proteome</keyword>
<gene>
    <name evidence="1" type="ORF">SAMN05660226_03962</name>
</gene>
<organism evidence="1 2">
    <name type="scientific">Parapedobacter luteus</name>
    <dbReference type="NCBI Taxonomy" id="623280"/>
    <lineage>
        <taxon>Bacteria</taxon>
        <taxon>Pseudomonadati</taxon>
        <taxon>Bacteroidota</taxon>
        <taxon>Sphingobacteriia</taxon>
        <taxon>Sphingobacteriales</taxon>
        <taxon>Sphingobacteriaceae</taxon>
        <taxon>Parapedobacter</taxon>
    </lineage>
</organism>
<evidence type="ECO:0000313" key="2">
    <source>
        <dbReference type="Proteomes" id="UP000190541"/>
    </source>
</evidence>
<sequence>MTVEFQAAIHRSETHGAAMVGWAYVDVPYHIANQLKPDYRQAYRVRGEIDGHPFSGLSLMPKGEGDYFLAINAGMRKALRKGVGDVLVLRLEEDKDFVIEVPEDLEICLLDDEADLMGRFMALAKSHRNYFINHINGAKTGPTRAKRIAMTVEAMAMGLDFGAMIRLDKARRRSE</sequence>
<dbReference type="InterPro" id="IPR037079">
    <property type="entry name" value="AF2212/PG0164-like_sf"/>
</dbReference>
<dbReference type="Gene3D" id="2.40.30.100">
    <property type="entry name" value="AF2212/PG0164-like"/>
    <property type="match status" value="1"/>
</dbReference>
<name>A0A1T5FFC4_9SPHI</name>
<dbReference type="SUPFAM" id="SSF141694">
    <property type="entry name" value="AF2212/PG0164-like"/>
    <property type="match status" value="1"/>
</dbReference>
<dbReference type="InterPro" id="IPR015018">
    <property type="entry name" value="DUF1905"/>
</dbReference>
<evidence type="ECO:0000313" key="1">
    <source>
        <dbReference type="EMBL" id="SKB94817.1"/>
    </source>
</evidence>
<proteinExistence type="predicted"/>
<protein>
    <submittedName>
        <fullName evidence="1">Bacteriocin-protection, YdeI or OmpD-Associated</fullName>
    </submittedName>
</protein>
<dbReference type="RefSeq" id="WP_079718567.1">
    <property type="nucleotide sequence ID" value="NZ_FUYS01000015.1"/>
</dbReference>
<reference evidence="1 2" key="1">
    <citation type="submission" date="2017-02" db="EMBL/GenBank/DDBJ databases">
        <authorList>
            <person name="Peterson S.W."/>
        </authorList>
    </citation>
    <scope>NUCLEOTIDE SEQUENCE [LARGE SCALE GENOMIC DNA]</scope>
    <source>
        <strain evidence="1 2">DSM 22899</strain>
    </source>
</reference>
<dbReference type="Pfam" id="PF08922">
    <property type="entry name" value="DUF1905"/>
    <property type="match status" value="1"/>
</dbReference>
<dbReference type="STRING" id="623280.SAMN05660226_03962"/>
<accession>A0A1T5FFC4</accession>
<dbReference type="OrthoDB" id="680797at2"/>